<feature type="domain" description="O-antigen ligase-related" evidence="6">
    <location>
        <begin position="200"/>
        <end position="333"/>
    </location>
</feature>
<dbReference type="PANTHER" id="PTHR37422:SF13">
    <property type="entry name" value="LIPOPOLYSACCHARIDE BIOSYNTHESIS PROTEIN PA4999-RELATED"/>
    <property type="match status" value="1"/>
</dbReference>
<dbReference type="GO" id="GO:0016874">
    <property type="term" value="F:ligase activity"/>
    <property type="evidence" value="ECO:0007669"/>
    <property type="project" value="UniProtKB-KW"/>
</dbReference>
<dbReference type="GO" id="GO:0016020">
    <property type="term" value="C:membrane"/>
    <property type="evidence" value="ECO:0007669"/>
    <property type="project" value="UniProtKB-SubCell"/>
</dbReference>
<evidence type="ECO:0000313" key="8">
    <source>
        <dbReference type="Proteomes" id="UP001212189"/>
    </source>
</evidence>
<comment type="subcellular location">
    <subcellularLocation>
        <location evidence="1">Membrane</location>
        <topology evidence="1">Multi-pass membrane protein</topology>
    </subcellularLocation>
</comment>
<dbReference type="RefSeq" id="WP_269819448.1">
    <property type="nucleotide sequence ID" value="NZ_CP114976.1"/>
</dbReference>
<feature type="transmembrane region" description="Helical" evidence="5">
    <location>
        <begin position="192"/>
        <end position="211"/>
    </location>
</feature>
<dbReference type="InterPro" id="IPR051533">
    <property type="entry name" value="WaaL-like"/>
</dbReference>
<feature type="transmembrane region" description="Helical" evidence="5">
    <location>
        <begin position="93"/>
        <end position="110"/>
    </location>
</feature>
<dbReference type="InterPro" id="IPR007016">
    <property type="entry name" value="O-antigen_ligase-rel_domated"/>
</dbReference>
<evidence type="ECO:0000313" key="7">
    <source>
        <dbReference type="EMBL" id="WBE26526.1"/>
    </source>
</evidence>
<name>A0AAE9VQN8_9GAMM</name>
<feature type="transmembrane region" description="Helical" evidence="5">
    <location>
        <begin position="417"/>
        <end position="435"/>
    </location>
</feature>
<keyword evidence="3 5" id="KW-1133">Transmembrane helix</keyword>
<evidence type="ECO:0000256" key="2">
    <source>
        <dbReference type="ARBA" id="ARBA00022692"/>
    </source>
</evidence>
<dbReference type="Pfam" id="PF04932">
    <property type="entry name" value="Wzy_C"/>
    <property type="match status" value="1"/>
</dbReference>
<dbReference type="EMBL" id="CP114976">
    <property type="protein sequence ID" value="WBE26526.1"/>
    <property type="molecule type" value="Genomic_DNA"/>
</dbReference>
<feature type="transmembrane region" description="Helical" evidence="5">
    <location>
        <begin position="242"/>
        <end position="263"/>
    </location>
</feature>
<keyword evidence="7" id="KW-0436">Ligase</keyword>
<reference evidence="7 8" key="1">
    <citation type="submission" date="2022-12" db="EMBL/GenBank/DDBJ databases">
        <title>Coexistence and Characterization of a Novel Tigecycline Resistance gene tet(X) variant and blaNDM-1 in a Pseudomonas caeni Isolate of Chicken Origin.</title>
        <authorList>
            <person name="Lu X."/>
            <person name="Zhang L."/>
            <person name="Li R."/>
            <person name="Wang Z."/>
        </authorList>
    </citation>
    <scope>NUCLEOTIDE SEQUENCE [LARGE SCALE GENOMIC DNA]</scope>
    <source>
        <strain evidence="7 8">CE14</strain>
    </source>
</reference>
<keyword evidence="2 5" id="KW-0812">Transmembrane</keyword>
<feature type="transmembrane region" description="Helical" evidence="5">
    <location>
        <begin position="163"/>
        <end position="180"/>
    </location>
</feature>
<accession>A0AAE9VQN8</accession>
<feature type="transmembrane region" description="Helical" evidence="5">
    <location>
        <begin position="355"/>
        <end position="372"/>
    </location>
</feature>
<feature type="transmembrane region" description="Helical" evidence="5">
    <location>
        <begin position="64"/>
        <end position="81"/>
    </location>
</feature>
<feature type="transmembrane region" description="Helical" evidence="5">
    <location>
        <begin position="119"/>
        <end position="143"/>
    </location>
</feature>
<evidence type="ECO:0000256" key="5">
    <source>
        <dbReference type="SAM" id="Phobius"/>
    </source>
</evidence>
<proteinExistence type="predicted"/>
<keyword evidence="4 5" id="KW-0472">Membrane</keyword>
<evidence type="ECO:0000259" key="6">
    <source>
        <dbReference type="Pfam" id="PF04932"/>
    </source>
</evidence>
<sequence>MTTFLRTALAVFLLLTCVLFASSLLDTWHIGFSWNDQQRFYQLILLCISAGIAYFLPTLTLPRHFCILLFSLLGFGLLSALLSEFPTWALKEWARYAGLFILVMIIAYSARQVWFLKTLLYLLAATAFLNAFQFLTYYLMAFATGILMFNADLLFNGFSNPRFLNQFQMLFMPILAYLALHHWQVKHRYSKLLSSIIFITLLVQWCIAFSLGGRGLWLGLAVSHAALIVFFPRFWRLLAVQAAAGVLGFILFYLMFTVVPEWLGQTSSVRDSMRFGLSKREVIWQLAWDMFIANPWLGVGPMHFSAEVNSVAAHPHQVVLQWLAEWGIFATLAAVFIAVWGMLHGLRFVRSEKGQPLDAALWMSILGALALAQVDGVFVMPYTETWLAILIGLAMARWSKPTASATDTTAADRGQTYSLRILAIPVILILGNVLINEVPTLTQDSEAHMEKHGTGYTPRFWMQGWIPMDGK</sequence>
<organism evidence="7 8">
    <name type="scientific">Denitrificimonas caeni</name>
    <dbReference type="NCBI Taxonomy" id="521720"/>
    <lineage>
        <taxon>Bacteria</taxon>
        <taxon>Pseudomonadati</taxon>
        <taxon>Pseudomonadota</taxon>
        <taxon>Gammaproteobacteria</taxon>
        <taxon>Pseudomonadales</taxon>
        <taxon>Pseudomonadaceae</taxon>
        <taxon>Denitrificimonas</taxon>
    </lineage>
</organism>
<evidence type="ECO:0000256" key="3">
    <source>
        <dbReference type="ARBA" id="ARBA00022989"/>
    </source>
</evidence>
<dbReference type="AlphaFoldDB" id="A0AAE9VQN8"/>
<dbReference type="PANTHER" id="PTHR37422">
    <property type="entry name" value="TEICHURONIC ACID BIOSYNTHESIS PROTEIN TUAE"/>
    <property type="match status" value="1"/>
</dbReference>
<dbReference type="KEGG" id="dce:O6P33_02755"/>
<gene>
    <name evidence="7" type="ORF">O6P33_02755</name>
</gene>
<evidence type="ECO:0000256" key="4">
    <source>
        <dbReference type="ARBA" id="ARBA00023136"/>
    </source>
</evidence>
<keyword evidence="8" id="KW-1185">Reference proteome</keyword>
<feature type="transmembrane region" description="Helical" evidence="5">
    <location>
        <begin position="39"/>
        <end position="57"/>
    </location>
</feature>
<evidence type="ECO:0000256" key="1">
    <source>
        <dbReference type="ARBA" id="ARBA00004141"/>
    </source>
</evidence>
<feature type="transmembrane region" description="Helical" evidence="5">
    <location>
        <begin position="326"/>
        <end position="343"/>
    </location>
</feature>
<dbReference type="Proteomes" id="UP001212189">
    <property type="component" value="Chromosome"/>
</dbReference>
<protein>
    <submittedName>
        <fullName evidence="7">O-antigen ligase family protein</fullName>
    </submittedName>
</protein>